<accession>A0A9N9YGA7</accession>
<gene>
    <name evidence="3" type="ORF">CRHIZ90672A_00019073</name>
</gene>
<keyword evidence="4" id="KW-1185">Reference proteome</keyword>
<feature type="region of interest" description="Disordered" evidence="1">
    <location>
        <begin position="991"/>
        <end position="1070"/>
    </location>
</feature>
<evidence type="ECO:0000313" key="4">
    <source>
        <dbReference type="Proteomes" id="UP000696573"/>
    </source>
</evidence>
<reference evidence="3" key="1">
    <citation type="submission" date="2021-10" db="EMBL/GenBank/DDBJ databases">
        <authorList>
            <person name="Piombo E."/>
        </authorList>
    </citation>
    <scope>NUCLEOTIDE SEQUENCE</scope>
</reference>
<proteinExistence type="predicted"/>
<name>A0A9N9YGA7_9HYPO</name>
<feature type="compositionally biased region" description="Low complexity" evidence="1">
    <location>
        <begin position="1008"/>
        <end position="1023"/>
    </location>
</feature>
<evidence type="ECO:0000313" key="3">
    <source>
        <dbReference type="EMBL" id="CAH0016461.1"/>
    </source>
</evidence>
<protein>
    <recommendedName>
        <fullName evidence="2">ATPase AAA-type core domain-containing protein</fullName>
    </recommendedName>
</protein>
<feature type="compositionally biased region" description="Basic and acidic residues" evidence="1">
    <location>
        <begin position="741"/>
        <end position="755"/>
    </location>
</feature>
<dbReference type="Gene3D" id="3.40.50.300">
    <property type="entry name" value="P-loop containing nucleotide triphosphate hydrolases"/>
    <property type="match status" value="1"/>
</dbReference>
<dbReference type="Proteomes" id="UP000696573">
    <property type="component" value="Unassembled WGS sequence"/>
</dbReference>
<evidence type="ECO:0000256" key="1">
    <source>
        <dbReference type="SAM" id="MobiDB-lite"/>
    </source>
</evidence>
<organism evidence="3 4">
    <name type="scientific">Clonostachys rhizophaga</name>
    <dbReference type="NCBI Taxonomy" id="160324"/>
    <lineage>
        <taxon>Eukaryota</taxon>
        <taxon>Fungi</taxon>
        <taxon>Dikarya</taxon>
        <taxon>Ascomycota</taxon>
        <taxon>Pezizomycotina</taxon>
        <taxon>Sordariomycetes</taxon>
        <taxon>Hypocreomycetidae</taxon>
        <taxon>Hypocreales</taxon>
        <taxon>Bionectriaceae</taxon>
        <taxon>Clonostachys</taxon>
    </lineage>
</organism>
<evidence type="ECO:0000259" key="2">
    <source>
        <dbReference type="Pfam" id="PF00004"/>
    </source>
</evidence>
<feature type="region of interest" description="Disordered" evidence="1">
    <location>
        <begin position="135"/>
        <end position="196"/>
    </location>
</feature>
<dbReference type="SUPFAM" id="SSF52540">
    <property type="entry name" value="P-loop containing nucleoside triphosphate hydrolases"/>
    <property type="match status" value="1"/>
</dbReference>
<dbReference type="GO" id="GO:0005524">
    <property type="term" value="F:ATP binding"/>
    <property type="evidence" value="ECO:0007669"/>
    <property type="project" value="InterPro"/>
</dbReference>
<dbReference type="GO" id="GO:0016887">
    <property type="term" value="F:ATP hydrolysis activity"/>
    <property type="evidence" value="ECO:0007669"/>
    <property type="project" value="InterPro"/>
</dbReference>
<feature type="compositionally biased region" description="Basic and acidic residues" evidence="1">
    <location>
        <begin position="135"/>
        <end position="156"/>
    </location>
</feature>
<sequence>METETMVQPSVVVAGHPSIDNFSWKTSKEEHTHIVNRGGKTYLLQELLKHALGDECQVYGPDWPQSSQTSPVRSRINLIPPIENSSQDNMFRVERVQHIYTESSLSPLWPETSGDYRNIGSSMGLLLLDDTDAGTEEKKVDKEIKNKESRRGDLNRHYAHGTATNSGQAAPIGRHSNEEADAKKNSNTENNAQEADKIKKEIEDLEAKRHKRGEAEQSLFDYARPRWLLYKMGRPLAQSNLWDVFRGGPRAGESANPDRDRMVVVVNANDLRAEGIELSRNLSWEKTAEDFVMQLACNGQLDTLVACAHLIVLFGCDGVIHYQGHSKASPILYFDSERAEGEFMQTCPGGMIGLSTAFTTGLAIALATKPEDAHCIDTGIRNGFAAARFMARKGFEFRENESSPDYPLIGRSIDPEKGLSHVLIPVEKIISGSGWTILDDIIGAPEEVAYKIVEHGPSEALRGVPIAFFEKFVTADRKEIESFRSIVNILHEYWESNDRKLFSIAVFGQPGSGKSFGIKQVVKQAMKRRPIKILEYNLSQFRSIKDLNAAFQLIRDENLSGITPIVLFDEFDTTFETKRLGWLRYFLAPMQDNMFREDGYEHPLGGAVFIFIGGTSSTFAEFSRHLDPVSLNDDCKCEDDERNQFIAMKGPDFLSRLRGASHLKNDQGCLNIDTAVQRALLSVPTYRHGARSLEMLLAMSRISGLKKFERAALPPEAQLSVHVDPVDFMDRVRHPRLPEKLRDKLGQQIHQDRQQRQRASASQYPGSSSIVKRWAALSEEEKEQSRLAADDIPYKLHLIGCYMTAEDNDDRVVSNFKDNELEILTCREHERYNAENLQRQGRLGDRDGPGKQNPFCDPWRDLKGEKAIVKGLETAIISCIPEFLSKAGYTICRLGTGVEERPPGITNRNLGHRANSDAGDSAIGLRPIPDPGPDLSRYGQPFRDIYTTFIRDFSMSEIERSRIELTNDTKRLQAVAARFLVALGSFDQDAELEDSQGESHGAGGSAGQGIQSSSNNGGRALNNAGGGRGPIDQTPTGKSETPGDGDMVLDGDTASDQRQPPPLSIPFTDWEFSDPANLPAKPDALEIEHLAAIAIYERLSIGVQALGNGGTSSGFLSAILHAFHTRDLLTIFRSIERQIFVPTTLENPIQNTLESLEIALFDTSKFAGYDTQLTALTFNDGKYGAATLFRMSVSDQGQPMRLHPTVAMERIPKAVLRKVQSGVCNSRKTKLRMPHSMVWDGTTQQMKVGSSKTSSKPKLTGNGIALQTNTVGMSLKTALSMNPSLSVVHFLATVPQMVAMLHHKASILKRIRSDDIKLKGQSNGEVKIVEEPIQRAHTGSNPRIIVLSPEIGEWVGVELSWK</sequence>
<dbReference type="Pfam" id="PF00004">
    <property type="entry name" value="AAA"/>
    <property type="match status" value="1"/>
</dbReference>
<dbReference type="InterPro" id="IPR003959">
    <property type="entry name" value="ATPase_AAA_core"/>
</dbReference>
<dbReference type="InterPro" id="IPR027417">
    <property type="entry name" value="P-loop_NTPase"/>
</dbReference>
<dbReference type="EMBL" id="CABFNQ020000463">
    <property type="protein sequence ID" value="CAH0016461.1"/>
    <property type="molecule type" value="Genomic_DNA"/>
</dbReference>
<dbReference type="OrthoDB" id="5305673at2759"/>
<feature type="region of interest" description="Disordered" evidence="1">
    <location>
        <begin position="741"/>
        <end position="766"/>
    </location>
</feature>
<comment type="caution">
    <text evidence="3">The sequence shown here is derived from an EMBL/GenBank/DDBJ whole genome shotgun (WGS) entry which is preliminary data.</text>
</comment>
<feature type="compositionally biased region" description="Basic and acidic residues" evidence="1">
    <location>
        <begin position="175"/>
        <end position="186"/>
    </location>
</feature>
<feature type="region of interest" description="Disordered" evidence="1">
    <location>
        <begin position="903"/>
        <end position="939"/>
    </location>
</feature>
<feature type="domain" description="ATPase AAA-type core" evidence="2">
    <location>
        <begin position="506"/>
        <end position="578"/>
    </location>
</feature>